<sequence>MDIQQAKDEYRKALRKGHREFRLRVAKGAYPYLQVLDDILENTQVERIEPLGLVNIPMESIVGTKTEGRKAAFAANFMPLLEEGTEFQMKWTNLCAAHMNEGIRDPIKAFEFMNRFYVQEGNKRVSVLKYFDAASIPGYVTRVVPRRSGSKGSEIYHEFLAFYDITKVNFIGFSEQGRFERLLMLTCNGKHEPWTEEQKRDFASVYYTFAGVFEKLGGKKLPITPGDALLMYLELYPYEQQIGRSSAEMEQTLEALWPEVVGLTKAGAVEVSMEPENHSAPLLSRILPLEQFTVNAAFLYEKSADTSAWVYAHEFGRSYVEEALPNRVYTHVYDNIRIGTDDDEVIERAIRDGSSVIFTTTPKLLGASLRAAARHPEVKILNCSLNMPHPTIRTYYGRLYEAKFILGAIAGALTENDKIGYFATYPIYGMTAGVNAFAIGAKLVNPRARIYLQWTSHKDGRGLDLFKEKDIHVISSPDTGLPKGERAYGVYLLTRENQPIPMAMPFWHWGEFYEKILRSILNNTWKADTAEDGCAVNYWWGIGSGMIDVLTSRGLPPGTKRLTEFLKQGLCEGKVDVFGGEVFDQGGRLVTPQNGSSFTPEEILKMDWLADNIVGQIPAFDDLIEIAKPLVKVQGIYRKEGQI</sequence>
<dbReference type="EMBL" id="DWYA01000080">
    <property type="protein sequence ID" value="HJB40541.1"/>
    <property type="molecule type" value="Genomic_DNA"/>
</dbReference>
<protein>
    <submittedName>
        <fullName evidence="3">BMP family ABC transporter substrate-binding protein</fullName>
    </submittedName>
</protein>
<reference evidence="3" key="2">
    <citation type="submission" date="2021-04" db="EMBL/GenBank/DDBJ databases">
        <authorList>
            <person name="Gilroy R."/>
        </authorList>
    </citation>
    <scope>NUCLEOTIDE SEQUENCE</scope>
    <source>
        <strain evidence="3">ChiBcec8-14828</strain>
    </source>
</reference>
<reference evidence="3" key="1">
    <citation type="journal article" date="2021" name="PeerJ">
        <title>Extensive microbial diversity within the chicken gut microbiome revealed by metagenomics and culture.</title>
        <authorList>
            <person name="Gilroy R."/>
            <person name="Ravi A."/>
            <person name="Getino M."/>
            <person name="Pursley I."/>
            <person name="Horton D.L."/>
            <person name="Alikhan N.F."/>
            <person name="Baker D."/>
            <person name="Gharbi K."/>
            <person name="Hall N."/>
            <person name="Watson M."/>
            <person name="Adriaenssens E.M."/>
            <person name="Foster-Nyarko E."/>
            <person name="Jarju S."/>
            <person name="Secka A."/>
            <person name="Antonio M."/>
            <person name="Oren A."/>
            <person name="Chaudhuri R.R."/>
            <person name="La Ragione R."/>
            <person name="Hildebrand F."/>
            <person name="Pallen M.J."/>
        </authorList>
    </citation>
    <scope>NUCLEOTIDE SEQUENCE</scope>
    <source>
        <strain evidence="3">ChiBcec8-14828</strain>
    </source>
</reference>
<gene>
    <name evidence="3" type="ORF">H9943_09120</name>
</gene>
<dbReference type="Gene3D" id="3.40.50.2300">
    <property type="match status" value="2"/>
</dbReference>
<dbReference type="PANTHER" id="PTHR43208:SF1">
    <property type="entry name" value="ABC TRANSPORTER SUBSTRATE-BINDING PROTEIN"/>
    <property type="match status" value="1"/>
</dbReference>
<dbReference type="InterPro" id="IPR052910">
    <property type="entry name" value="ABC-Purine-Binding"/>
</dbReference>
<evidence type="ECO:0000313" key="3">
    <source>
        <dbReference type="EMBL" id="HJB40541.1"/>
    </source>
</evidence>
<feature type="domain" description="ABC transporter substrate-binding protein PnrA-like" evidence="2">
    <location>
        <begin position="294"/>
        <end position="457"/>
    </location>
</feature>
<name>A0A9D2M329_9FIRM</name>
<keyword evidence="1" id="KW-0732">Signal</keyword>
<evidence type="ECO:0000259" key="2">
    <source>
        <dbReference type="Pfam" id="PF02608"/>
    </source>
</evidence>
<dbReference type="Pfam" id="PF02608">
    <property type="entry name" value="Bmp"/>
    <property type="match status" value="1"/>
</dbReference>
<organism evidence="3 4">
    <name type="scientific">Candidatus Ruthenibacterium avium</name>
    <dbReference type="NCBI Taxonomy" id="2838751"/>
    <lineage>
        <taxon>Bacteria</taxon>
        <taxon>Bacillati</taxon>
        <taxon>Bacillota</taxon>
        <taxon>Clostridia</taxon>
        <taxon>Eubacteriales</taxon>
        <taxon>Oscillospiraceae</taxon>
        <taxon>Ruthenibacterium</taxon>
    </lineage>
</organism>
<evidence type="ECO:0000313" key="4">
    <source>
        <dbReference type="Proteomes" id="UP000824209"/>
    </source>
</evidence>
<comment type="caution">
    <text evidence="3">The sequence shown here is derived from an EMBL/GenBank/DDBJ whole genome shotgun (WGS) entry which is preliminary data.</text>
</comment>
<accession>A0A9D2M329</accession>
<dbReference type="GO" id="GO:0005886">
    <property type="term" value="C:plasma membrane"/>
    <property type="evidence" value="ECO:0007669"/>
    <property type="project" value="InterPro"/>
</dbReference>
<dbReference type="InterPro" id="IPR003760">
    <property type="entry name" value="PnrA-like"/>
</dbReference>
<dbReference type="PANTHER" id="PTHR43208">
    <property type="entry name" value="ABC TRANSPORTER SUBSTRATE-BINDING PROTEIN"/>
    <property type="match status" value="1"/>
</dbReference>
<proteinExistence type="predicted"/>
<dbReference type="Proteomes" id="UP000824209">
    <property type="component" value="Unassembled WGS sequence"/>
</dbReference>
<evidence type="ECO:0000256" key="1">
    <source>
        <dbReference type="ARBA" id="ARBA00022729"/>
    </source>
</evidence>
<dbReference type="AlphaFoldDB" id="A0A9D2M329"/>